<reference evidence="1 3" key="1">
    <citation type="journal article" date="2008" name="Science">
        <title>The Physcomitrella genome reveals evolutionary insights into the conquest of land by plants.</title>
        <authorList>
            <person name="Rensing S."/>
            <person name="Lang D."/>
            <person name="Zimmer A."/>
            <person name="Terry A."/>
            <person name="Salamov A."/>
            <person name="Shapiro H."/>
            <person name="Nishiyama T."/>
            <person name="Perroud P.-F."/>
            <person name="Lindquist E."/>
            <person name="Kamisugi Y."/>
            <person name="Tanahashi T."/>
            <person name="Sakakibara K."/>
            <person name="Fujita T."/>
            <person name="Oishi K."/>
            <person name="Shin-I T."/>
            <person name="Kuroki Y."/>
            <person name="Toyoda A."/>
            <person name="Suzuki Y."/>
            <person name="Hashimoto A."/>
            <person name="Yamaguchi K."/>
            <person name="Sugano A."/>
            <person name="Kohara Y."/>
            <person name="Fujiyama A."/>
            <person name="Anterola A."/>
            <person name="Aoki S."/>
            <person name="Ashton N."/>
            <person name="Barbazuk W.B."/>
            <person name="Barker E."/>
            <person name="Bennetzen J."/>
            <person name="Bezanilla M."/>
            <person name="Blankenship R."/>
            <person name="Cho S.H."/>
            <person name="Dutcher S."/>
            <person name="Estelle M."/>
            <person name="Fawcett J.A."/>
            <person name="Gundlach H."/>
            <person name="Hanada K."/>
            <person name="Heyl A."/>
            <person name="Hicks K.A."/>
            <person name="Hugh J."/>
            <person name="Lohr M."/>
            <person name="Mayer K."/>
            <person name="Melkozernov A."/>
            <person name="Murata T."/>
            <person name="Nelson D."/>
            <person name="Pils B."/>
            <person name="Prigge M."/>
            <person name="Reiss B."/>
            <person name="Renner T."/>
            <person name="Rombauts S."/>
            <person name="Rushton P."/>
            <person name="Sanderfoot A."/>
            <person name="Schween G."/>
            <person name="Shiu S.-H."/>
            <person name="Stueber K."/>
            <person name="Theodoulou F.L."/>
            <person name="Tu H."/>
            <person name="Van de Peer Y."/>
            <person name="Verrier P.J."/>
            <person name="Waters E."/>
            <person name="Wood A."/>
            <person name="Yang L."/>
            <person name="Cove D."/>
            <person name="Cuming A."/>
            <person name="Hasebe M."/>
            <person name="Lucas S."/>
            <person name="Mishler D.B."/>
            <person name="Reski R."/>
            <person name="Grigoriev I."/>
            <person name="Quatrano R.S."/>
            <person name="Boore J.L."/>
        </authorList>
    </citation>
    <scope>NUCLEOTIDE SEQUENCE [LARGE SCALE GENOMIC DNA]</scope>
    <source>
        <strain evidence="2 3">cv. Gransden 2004</strain>
    </source>
</reference>
<organism evidence="1">
    <name type="scientific">Physcomitrium patens</name>
    <name type="common">Spreading-leaved earth moss</name>
    <name type="synonym">Physcomitrella patens</name>
    <dbReference type="NCBI Taxonomy" id="3218"/>
    <lineage>
        <taxon>Eukaryota</taxon>
        <taxon>Viridiplantae</taxon>
        <taxon>Streptophyta</taxon>
        <taxon>Embryophyta</taxon>
        <taxon>Bryophyta</taxon>
        <taxon>Bryophytina</taxon>
        <taxon>Bryopsida</taxon>
        <taxon>Funariidae</taxon>
        <taxon>Funariales</taxon>
        <taxon>Funariaceae</taxon>
        <taxon>Physcomitrium</taxon>
    </lineage>
</organism>
<sequence>MVDDFSQSSLVSFAFDTTVPSSFIKPDFSHMTSYIFLRIPSSSPTNCRGTTSTCASNIEMHIIKRTIRRRQDPV</sequence>
<proteinExistence type="predicted"/>
<evidence type="ECO:0000313" key="1">
    <source>
        <dbReference type="EMBL" id="PNR34633.1"/>
    </source>
</evidence>
<keyword evidence="3" id="KW-1185">Reference proteome</keyword>
<name>A0A2K1IZC7_PHYPA</name>
<accession>A0A2K1IZC7</accession>
<reference evidence="1 3" key="2">
    <citation type="journal article" date="2018" name="Plant J.">
        <title>The Physcomitrella patens chromosome-scale assembly reveals moss genome structure and evolution.</title>
        <authorList>
            <person name="Lang D."/>
            <person name="Ullrich K.K."/>
            <person name="Murat F."/>
            <person name="Fuchs J."/>
            <person name="Jenkins J."/>
            <person name="Haas F.B."/>
            <person name="Piednoel M."/>
            <person name="Gundlach H."/>
            <person name="Van Bel M."/>
            <person name="Meyberg R."/>
            <person name="Vives C."/>
            <person name="Morata J."/>
            <person name="Symeonidi A."/>
            <person name="Hiss M."/>
            <person name="Muchero W."/>
            <person name="Kamisugi Y."/>
            <person name="Saleh O."/>
            <person name="Blanc G."/>
            <person name="Decker E.L."/>
            <person name="van Gessel N."/>
            <person name="Grimwood J."/>
            <person name="Hayes R.D."/>
            <person name="Graham S.W."/>
            <person name="Gunter L.E."/>
            <person name="McDaniel S.F."/>
            <person name="Hoernstein S.N.W."/>
            <person name="Larsson A."/>
            <person name="Li F.W."/>
            <person name="Perroud P.F."/>
            <person name="Phillips J."/>
            <person name="Ranjan P."/>
            <person name="Rokshar D.S."/>
            <person name="Rothfels C.J."/>
            <person name="Schneider L."/>
            <person name="Shu S."/>
            <person name="Stevenson D.W."/>
            <person name="Thummler F."/>
            <person name="Tillich M."/>
            <person name="Villarreal Aguilar J.C."/>
            <person name="Widiez T."/>
            <person name="Wong G.K."/>
            <person name="Wymore A."/>
            <person name="Zhang Y."/>
            <person name="Zimmer A.D."/>
            <person name="Quatrano R.S."/>
            <person name="Mayer K.F.X."/>
            <person name="Goodstein D."/>
            <person name="Casacuberta J.M."/>
            <person name="Vandepoele K."/>
            <person name="Reski R."/>
            <person name="Cuming A.C."/>
            <person name="Tuskan G.A."/>
            <person name="Maumus F."/>
            <person name="Salse J."/>
            <person name="Schmutz J."/>
            <person name="Rensing S.A."/>
        </authorList>
    </citation>
    <scope>NUCLEOTIDE SEQUENCE [LARGE SCALE GENOMIC DNA]</scope>
    <source>
        <strain evidence="2 3">cv. Gransden 2004</strain>
    </source>
</reference>
<dbReference type="EMBL" id="ABEU02000019">
    <property type="protein sequence ID" value="PNR34633.1"/>
    <property type="molecule type" value="Genomic_DNA"/>
</dbReference>
<dbReference type="Gramene" id="Pp3c19_23088V3.1">
    <property type="protein sequence ID" value="Pp3c19_23088V3.1"/>
    <property type="gene ID" value="Pp3c19_23088"/>
</dbReference>
<evidence type="ECO:0000313" key="3">
    <source>
        <dbReference type="Proteomes" id="UP000006727"/>
    </source>
</evidence>
<dbReference type="InParanoid" id="A0A2K1IZC7"/>
<gene>
    <name evidence="1" type="ORF">PHYPA_024450</name>
</gene>
<protein>
    <submittedName>
        <fullName evidence="1 2">Uncharacterized protein</fullName>
    </submittedName>
</protein>
<dbReference type="Proteomes" id="UP000006727">
    <property type="component" value="Chromosome 19"/>
</dbReference>
<dbReference type="EnsemblPlants" id="Pp3c19_23088V3.1">
    <property type="protein sequence ID" value="Pp3c19_23088V3.1"/>
    <property type="gene ID" value="Pp3c19_23088"/>
</dbReference>
<reference evidence="2" key="3">
    <citation type="submission" date="2020-12" db="UniProtKB">
        <authorList>
            <consortium name="EnsemblPlants"/>
        </authorList>
    </citation>
    <scope>IDENTIFICATION</scope>
</reference>
<evidence type="ECO:0000313" key="2">
    <source>
        <dbReference type="EnsemblPlants" id="Pp3c19_23088V3.1"/>
    </source>
</evidence>
<dbReference type="AlphaFoldDB" id="A0A2K1IZC7"/>